<dbReference type="PANTHER" id="PTHR46824:SF11">
    <property type="entry name" value="EF-HAND DOMAIN-CONTAINING PROTEIN"/>
    <property type="match status" value="1"/>
</dbReference>
<keyword evidence="1" id="KW-0812">Transmembrane</keyword>
<dbReference type="InterPro" id="IPR044590">
    <property type="entry name" value="CML48/49/50"/>
</dbReference>
<keyword evidence="3" id="KW-1185">Reference proteome</keyword>
<evidence type="ECO:0000256" key="1">
    <source>
        <dbReference type="SAM" id="Phobius"/>
    </source>
</evidence>
<sequence length="57" mass="6767">MFLHLTVFVWLNYLYNFAELLWQGLTEKFKEKDTAYSGYATFGYEAFMLTVLPFLIA</sequence>
<keyword evidence="1" id="KW-1133">Transmembrane helix</keyword>
<dbReference type="PANTHER" id="PTHR46824">
    <property type="entry name" value="CALCIUM-BINDING PROTEIN CML48-RELATED"/>
    <property type="match status" value="1"/>
</dbReference>
<reference evidence="3" key="1">
    <citation type="journal article" date="2014" name="Science">
        <title>Ancient hybridizations among the ancestral genomes of bread wheat.</title>
        <authorList>
            <consortium name="International Wheat Genome Sequencing Consortium,"/>
            <person name="Marcussen T."/>
            <person name="Sandve S.R."/>
            <person name="Heier L."/>
            <person name="Spannagl M."/>
            <person name="Pfeifer M."/>
            <person name="Jakobsen K.S."/>
            <person name="Wulff B.B."/>
            <person name="Steuernagel B."/>
            <person name="Mayer K.F."/>
            <person name="Olsen O.A."/>
        </authorList>
    </citation>
    <scope>NUCLEOTIDE SEQUENCE [LARGE SCALE GENOMIC DNA]</scope>
    <source>
        <strain evidence="3">cv. AL8/78</strain>
    </source>
</reference>
<protein>
    <submittedName>
        <fullName evidence="2">Uncharacterized protein</fullName>
    </submittedName>
</protein>
<dbReference type="EnsemblPlants" id="AET4Gv20272700.2">
    <property type="protein sequence ID" value="AET4Gv20272700.2"/>
    <property type="gene ID" value="AET4Gv20272700"/>
</dbReference>
<dbReference type="AlphaFoldDB" id="A0A453HQL0"/>
<accession>A0A453HQL0</accession>
<organism evidence="2 3">
    <name type="scientific">Aegilops tauschii subsp. strangulata</name>
    <name type="common">Goatgrass</name>
    <dbReference type="NCBI Taxonomy" id="200361"/>
    <lineage>
        <taxon>Eukaryota</taxon>
        <taxon>Viridiplantae</taxon>
        <taxon>Streptophyta</taxon>
        <taxon>Embryophyta</taxon>
        <taxon>Tracheophyta</taxon>
        <taxon>Spermatophyta</taxon>
        <taxon>Magnoliopsida</taxon>
        <taxon>Liliopsida</taxon>
        <taxon>Poales</taxon>
        <taxon>Poaceae</taxon>
        <taxon>BOP clade</taxon>
        <taxon>Pooideae</taxon>
        <taxon>Triticodae</taxon>
        <taxon>Triticeae</taxon>
        <taxon>Triticinae</taxon>
        <taxon>Aegilops</taxon>
    </lineage>
</organism>
<reference evidence="2" key="5">
    <citation type="journal article" date="2021" name="G3 (Bethesda)">
        <title>Aegilops tauschii genome assembly Aet v5.0 features greater sequence contiguity and improved annotation.</title>
        <authorList>
            <person name="Wang L."/>
            <person name="Zhu T."/>
            <person name="Rodriguez J.C."/>
            <person name="Deal K.R."/>
            <person name="Dubcovsky J."/>
            <person name="McGuire P.E."/>
            <person name="Lux T."/>
            <person name="Spannagl M."/>
            <person name="Mayer K.F.X."/>
            <person name="Baldrich P."/>
            <person name="Meyers B.C."/>
            <person name="Huo N."/>
            <person name="Gu Y.Q."/>
            <person name="Zhou H."/>
            <person name="Devos K.M."/>
            <person name="Bennetzen J.L."/>
            <person name="Unver T."/>
            <person name="Budak H."/>
            <person name="Gulick P.J."/>
            <person name="Galiba G."/>
            <person name="Kalapos B."/>
            <person name="Nelson D.R."/>
            <person name="Li P."/>
            <person name="You F.M."/>
            <person name="Luo M.C."/>
            <person name="Dvorak J."/>
        </authorList>
    </citation>
    <scope>NUCLEOTIDE SEQUENCE [LARGE SCALE GENOMIC DNA]</scope>
    <source>
        <strain evidence="2">cv. AL8/78</strain>
    </source>
</reference>
<dbReference type="Proteomes" id="UP000015105">
    <property type="component" value="Chromosome 4D"/>
</dbReference>
<evidence type="ECO:0000313" key="2">
    <source>
        <dbReference type="EnsemblPlants" id="AET4Gv20272700.2"/>
    </source>
</evidence>
<reference evidence="3" key="2">
    <citation type="journal article" date="2017" name="Nat. Plants">
        <title>The Aegilops tauschii genome reveals multiple impacts of transposons.</title>
        <authorList>
            <person name="Zhao G."/>
            <person name="Zou C."/>
            <person name="Li K."/>
            <person name="Wang K."/>
            <person name="Li T."/>
            <person name="Gao L."/>
            <person name="Zhang X."/>
            <person name="Wang H."/>
            <person name="Yang Z."/>
            <person name="Liu X."/>
            <person name="Jiang W."/>
            <person name="Mao L."/>
            <person name="Kong X."/>
            <person name="Jiao Y."/>
            <person name="Jia J."/>
        </authorList>
    </citation>
    <scope>NUCLEOTIDE SEQUENCE [LARGE SCALE GENOMIC DNA]</scope>
    <source>
        <strain evidence="3">cv. AL8/78</strain>
    </source>
</reference>
<proteinExistence type="predicted"/>
<reference evidence="2" key="4">
    <citation type="submission" date="2019-03" db="UniProtKB">
        <authorList>
            <consortium name="EnsemblPlants"/>
        </authorList>
    </citation>
    <scope>IDENTIFICATION</scope>
</reference>
<reference evidence="2" key="3">
    <citation type="journal article" date="2017" name="Nature">
        <title>Genome sequence of the progenitor of the wheat D genome Aegilops tauschii.</title>
        <authorList>
            <person name="Luo M.C."/>
            <person name="Gu Y.Q."/>
            <person name="Puiu D."/>
            <person name="Wang H."/>
            <person name="Twardziok S.O."/>
            <person name="Deal K.R."/>
            <person name="Huo N."/>
            <person name="Zhu T."/>
            <person name="Wang L."/>
            <person name="Wang Y."/>
            <person name="McGuire P.E."/>
            <person name="Liu S."/>
            <person name="Long H."/>
            <person name="Ramasamy R.K."/>
            <person name="Rodriguez J.C."/>
            <person name="Van S.L."/>
            <person name="Yuan L."/>
            <person name="Wang Z."/>
            <person name="Xia Z."/>
            <person name="Xiao L."/>
            <person name="Anderson O.D."/>
            <person name="Ouyang S."/>
            <person name="Liang Y."/>
            <person name="Zimin A.V."/>
            <person name="Pertea G."/>
            <person name="Qi P."/>
            <person name="Bennetzen J.L."/>
            <person name="Dai X."/>
            <person name="Dawson M.W."/>
            <person name="Muller H.G."/>
            <person name="Kugler K."/>
            <person name="Rivarola-Duarte L."/>
            <person name="Spannagl M."/>
            <person name="Mayer K.F.X."/>
            <person name="Lu F.H."/>
            <person name="Bevan M.W."/>
            <person name="Leroy P."/>
            <person name="Li P."/>
            <person name="You F.M."/>
            <person name="Sun Q."/>
            <person name="Liu Z."/>
            <person name="Lyons E."/>
            <person name="Wicker T."/>
            <person name="Salzberg S.L."/>
            <person name="Devos K.M."/>
            <person name="Dvorak J."/>
        </authorList>
    </citation>
    <scope>NUCLEOTIDE SEQUENCE [LARGE SCALE GENOMIC DNA]</scope>
    <source>
        <strain evidence="2">cv. AL8/78</strain>
    </source>
</reference>
<feature type="transmembrane region" description="Helical" evidence="1">
    <location>
        <begin position="36"/>
        <end position="56"/>
    </location>
</feature>
<evidence type="ECO:0000313" key="3">
    <source>
        <dbReference type="Proteomes" id="UP000015105"/>
    </source>
</evidence>
<dbReference type="Gramene" id="AET4Gv20272700.2">
    <property type="protein sequence ID" value="AET4Gv20272700.2"/>
    <property type="gene ID" value="AET4Gv20272700"/>
</dbReference>
<name>A0A453HQL0_AEGTS</name>
<keyword evidence="1" id="KW-0472">Membrane</keyword>